<keyword evidence="4" id="KW-0804">Transcription</keyword>
<evidence type="ECO:0000256" key="1">
    <source>
        <dbReference type="ARBA" id="ARBA00004123"/>
    </source>
</evidence>
<reference evidence="7" key="1">
    <citation type="journal article" date="2023" name="Access Microbiol">
        <title>De-novo genome assembly for Akanthomyces muscarius, a biocontrol agent of insect agricultural pests.</title>
        <authorList>
            <person name="Erdos Z."/>
            <person name="Studholme D.J."/>
            <person name="Raymond B."/>
            <person name="Sharma M."/>
        </authorList>
    </citation>
    <scope>NUCLEOTIDE SEQUENCE</scope>
    <source>
        <strain evidence="7">Ve6</strain>
    </source>
</reference>
<dbReference type="InterPro" id="IPR036864">
    <property type="entry name" value="Zn2-C6_fun-type_DNA-bd_sf"/>
</dbReference>
<dbReference type="PANTHER" id="PTHR47338">
    <property type="entry name" value="ZN(II)2CYS6 TRANSCRIPTION FACTOR (EUROFUNG)-RELATED"/>
    <property type="match status" value="1"/>
</dbReference>
<evidence type="ECO:0000313" key="8">
    <source>
        <dbReference type="Proteomes" id="UP001144673"/>
    </source>
</evidence>
<keyword evidence="5" id="KW-0539">Nucleus</keyword>
<dbReference type="CDD" id="cd12148">
    <property type="entry name" value="fungal_TF_MHR"/>
    <property type="match status" value="1"/>
</dbReference>
<evidence type="ECO:0000313" key="7">
    <source>
        <dbReference type="EMBL" id="KAJ4163891.1"/>
    </source>
</evidence>
<sequence>MDSARLNRRVRQACEPCRRKKSRCPGERPACSYCQRLGQHCVYNHVGSDAEPGPSRHNRKMEYRIDSLEEKMDRLIERVSPVNMPPRPSVTPYQYPGSRPGYTRTASAGDLPCWNWSSDRDETLGYANVDSHFEDFNLNNLSNNDLLIPKENLLAMGRLYLAWCHGQPIALFDPETFLDSLTFRDLELILALQALSLRYPPSTLTPQKREKLDSMERESRSAIMNRIASSAVELSTLQTLCILSMVEFADGKIAQAGLHVAIASHLAQSVQSNSMLGDADEFGDCVRSIMMLQNLQGCIAPATGPGSALIGGQPPPISQIHAAALSGRAEPAPAGSVQTNPGSSSGQMDSGIMKYVLELSEAWRMARSYAACRVSADAPPPWNQHSDYSSVMNLHLEFDCRVPLRYRFAANKFAEQEADALERRRDYWGPWLYIQIIYALIPCIVNHPFLLSMRLKNFRHTLPQSFIHHSFEYINRHAGWIMYFINMLEKKSFQIADPALAHCIAVVATIHLQHSFVKDRPLRDKAQEGFEKCISFLRRMGGTWPYISTMANNLAKLRESVGLLYSPRADGTASSPHDRDSFSIDAQLLWDILVYERAGRPDAGADQSIFGKTLKVGTKRRGGGDDDDDDGRAAAEFDLVGSAGISGHKAVSKETPAYAPIENEDAPSGGGVLVSGGGGDNSVHDVSDEAAGVMAVSVEDRFFEGIGGLDGEEHLFLQANDFGKAIDTWLSHHVL</sequence>
<keyword evidence="8" id="KW-1185">Reference proteome</keyword>
<proteinExistence type="predicted"/>
<gene>
    <name evidence="7" type="ORF">LMH87_005595</name>
</gene>
<dbReference type="GeneID" id="80892754"/>
<dbReference type="KEGG" id="amus:LMH87_005595"/>
<evidence type="ECO:0000256" key="5">
    <source>
        <dbReference type="ARBA" id="ARBA00023242"/>
    </source>
</evidence>
<keyword evidence="3" id="KW-0805">Transcription regulation</keyword>
<evidence type="ECO:0000259" key="6">
    <source>
        <dbReference type="PROSITE" id="PS50048"/>
    </source>
</evidence>
<dbReference type="SUPFAM" id="SSF57701">
    <property type="entry name" value="Zn2/Cys6 DNA-binding domain"/>
    <property type="match status" value="1"/>
</dbReference>
<dbReference type="PANTHER" id="PTHR47338:SF9">
    <property type="entry name" value="ZN(II)2CYS6 TRANSCRIPTION FACTOR (EUROFUNG)"/>
    <property type="match status" value="1"/>
</dbReference>
<dbReference type="Pfam" id="PF00172">
    <property type="entry name" value="Zn_clus"/>
    <property type="match status" value="1"/>
</dbReference>
<dbReference type="InterPro" id="IPR001138">
    <property type="entry name" value="Zn2Cys6_DnaBD"/>
</dbReference>
<accession>A0A9W8QL26</accession>
<dbReference type="PROSITE" id="PS00463">
    <property type="entry name" value="ZN2_CY6_FUNGAL_1"/>
    <property type="match status" value="1"/>
</dbReference>
<dbReference type="GO" id="GO:0005634">
    <property type="term" value="C:nucleus"/>
    <property type="evidence" value="ECO:0007669"/>
    <property type="project" value="UniProtKB-SubCell"/>
</dbReference>
<keyword evidence="2" id="KW-0479">Metal-binding</keyword>
<evidence type="ECO:0000256" key="3">
    <source>
        <dbReference type="ARBA" id="ARBA00023015"/>
    </source>
</evidence>
<feature type="domain" description="Zn(2)-C6 fungal-type" evidence="6">
    <location>
        <begin position="13"/>
        <end position="43"/>
    </location>
</feature>
<dbReference type="AlphaFoldDB" id="A0A9W8QL26"/>
<comment type="subcellular location">
    <subcellularLocation>
        <location evidence="1">Nucleus</location>
    </subcellularLocation>
</comment>
<evidence type="ECO:0000256" key="2">
    <source>
        <dbReference type="ARBA" id="ARBA00022723"/>
    </source>
</evidence>
<protein>
    <recommendedName>
        <fullName evidence="6">Zn(2)-C6 fungal-type domain-containing protein</fullName>
    </recommendedName>
</protein>
<dbReference type="RefSeq" id="XP_056058806.1">
    <property type="nucleotide sequence ID" value="XM_056203337.1"/>
</dbReference>
<dbReference type="GO" id="GO:0008270">
    <property type="term" value="F:zinc ion binding"/>
    <property type="evidence" value="ECO:0007669"/>
    <property type="project" value="InterPro"/>
</dbReference>
<dbReference type="InterPro" id="IPR050815">
    <property type="entry name" value="TF_fung"/>
</dbReference>
<comment type="caution">
    <text evidence="7">The sequence shown here is derived from an EMBL/GenBank/DDBJ whole genome shotgun (WGS) entry which is preliminary data.</text>
</comment>
<dbReference type="Gene3D" id="4.10.240.10">
    <property type="entry name" value="Zn(2)-C6 fungal-type DNA-binding domain"/>
    <property type="match status" value="1"/>
</dbReference>
<dbReference type="SMART" id="SM00066">
    <property type="entry name" value="GAL4"/>
    <property type="match status" value="1"/>
</dbReference>
<name>A0A9W8QL26_AKAMU</name>
<organism evidence="7 8">
    <name type="scientific">Akanthomyces muscarius</name>
    <name type="common">Entomopathogenic fungus</name>
    <name type="synonym">Lecanicillium muscarium</name>
    <dbReference type="NCBI Taxonomy" id="2231603"/>
    <lineage>
        <taxon>Eukaryota</taxon>
        <taxon>Fungi</taxon>
        <taxon>Dikarya</taxon>
        <taxon>Ascomycota</taxon>
        <taxon>Pezizomycotina</taxon>
        <taxon>Sordariomycetes</taxon>
        <taxon>Hypocreomycetidae</taxon>
        <taxon>Hypocreales</taxon>
        <taxon>Cordycipitaceae</taxon>
        <taxon>Akanthomyces</taxon>
    </lineage>
</organism>
<dbReference type="PROSITE" id="PS50048">
    <property type="entry name" value="ZN2_CY6_FUNGAL_2"/>
    <property type="match status" value="1"/>
</dbReference>
<dbReference type="EMBL" id="JAJHUN010000001">
    <property type="protein sequence ID" value="KAJ4163891.1"/>
    <property type="molecule type" value="Genomic_DNA"/>
</dbReference>
<dbReference type="Proteomes" id="UP001144673">
    <property type="component" value="Chromosome 1"/>
</dbReference>
<dbReference type="GO" id="GO:0000981">
    <property type="term" value="F:DNA-binding transcription factor activity, RNA polymerase II-specific"/>
    <property type="evidence" value="ECO:0007669"/>
    <property type="project" value="InterPro"/>
</dbReference>
<evidence type="ECO:0000256" key="4">
    <source>
        <dbReference type="ARBA" id="ARBA00023163"/>
    </source>
</evidence>
<dbReference type="CDD" id="cd00067">
    <property type="entry name" value="GAL4"/>
    <property type="match status" value="1"/>
</dbReference>